<organism evidence="1">
    <name type="scientific">hydrothermal vent metagenome</name>
    <dbReference type="NCBI Taxonomy" id="652676"/>
    <lineage>
        <taxon>unclassified sequences</taxon>
        <taxon>metagenomes</taxon>
        <taxon>ecological metagenomes</taxon>
    </lineage>
</organism>
<evidence type="ECO:0000313" key="1">
    <source>
        <dbReference type="EMBL" id="VAX14378.1"/>
    </source>
</evidence>
<name>A0A3B1BSB7_9ZZZZ</name>
<gene>
    <name evidence="1" type="ORF">MNBD_GAMMA24-2217</name>
</gene>
<sequence length="111" mass="12780">MILNVVIDNESLRLKIEQDILVQAHDFFQKMDADMDKGWQMSFTWVENPNPVQRCQIVADKLYGAYETENQNMMRMMAAYILYKLPGVTEVYISTNGNMNETEIVLPAPGT</sequence>
<dbReference type="AlphaFoldDB" id="A0A3B1BSB7"/>
<reference evidence="1" key="1">
    <citation type="submission" date="2018-06" db="EMBL/GenBank/DDBJ databases">
        <authorList>
            <person name="Zhirakovskaya E."/>
        </authorList>
    </citation>
    <scope>NUCLEOTIDE SEQUENCE</scope>
</reference>
<proteinExistence type="predicted"/>
<dbReference type="EMBL" id="UOFZ01000175">
    <property type="protein sequence ID" value="VAX14378.1"/>
    <property type="molecule type" value="Genomic_DNA"/>
</dbReference>
<protein>
    <submittedName>
        <fullName evidence="1">Uncharacterized protein</fullName>
    </submittedName>
</protein>
<accession>A0A3B1BSB7</accession>